<dbReference type="AlphaFoldDB" id="A0A2T3KM10"/>
<organism evidence="1 2">
    <name type="scientific">Photobacterium kishitanii</name>
    <dbReference type="NCBI Taxonomy" id="318456"/>
    <lineage>
        <taxon>Bacteria</taxon>
        <taxon>Pseudomonadati</taxon>
        <taxon>Pseudomonadota</taxon>
        <taxon>Gammaproteobacteria</taxon>
        <taxon>Vibrionales</taxon>
        <taxon>Vibrionaceae</taxon>
        <taxon>Photobacterium</taxon>
    </lineage>
</organism>
<comment type="caution">
    <text evidence="1">The sequence shown here is derived from an EMBL/GenBank/DDBJ whole genome shotgun (WGS) entry which is preliminary data.</text>
</comment>
<accession>A0A2T3KM10</accession>
<proteinExistence type="predicted"/>
<evidence type="ECO:0000313" key="1">
    <source>
        <dbReference type="EMBL" id="PSV00680.1"/>
    </source>
</evidence>
<name>A0A2T3KM10_9GAMM</name>
<dbReference type="Proteomes" id="UP000241426">
    <property type="component" value="Unassembled WGS sequence"/>
</dbReference>
<reference evidence="1 2" key="1">
    <citation type="submission" date="2018-01" db="EMBL/GenBank/DDBJ databases">
        <title>Whole genome sequencing of Histamine producing bacteria.</title>
        <authorList>
            <person name="Butler K."/>
        </authorList>
    </citation>
    <scope>NUCLEOTIDE SEQUENCE [LARGE SCALE GENOMIC DNA]</scope>
    <source>
        <strain evidence="1 2">FS-7.2</strain>
    </source>
</reference>
<gene>
    <name evidence="1" type="ORF">C9J27_05945</name>
</gene>
<protein>
    <submittedName>
        <fullName evidence="1">Uncharacterized protein</fullName>
    </submittedName>
</protein>
<dbReference type="EMBL" id="PYNF01000003">
    <property type="protein sequence ID" value="PSV00680.1"/>
    <property type="molecule type" value="Genomic_DNA"/>
</dbReference>
<evidence type="ECO:0000313" key="2">
    <source>
        <dbReference type="Proteomes" id="UP000241426"/>
    </source>
</evidence>
<sequence length="77" mass="8958">MFQWKELKLFTSICGGNHYTVFNTGRVVLNGDNDNALGFYTIDAEVAIALLQCIRKSKWHRYLYWDVDAIELKILNC</sequence>